<comment type="caution">
    <text evidence="1">The sequence shown here is derived from an EMBL/GenBank/DDBJ whole genome shotgun (WGS) entry which is preliminary data.</text>
</comment>
<organism evidence="1 2">
    <name type="scientific">Tritrichomonas musculus</name>
    <dbReference type="NCBI Taxonomy" id="1915356"/>
    <lineage>
        <taxon>Eukaryota</taxon>
        <taxon>Metamonada</taxon>
        <taxon>Parabasalia</taxon>
        <taxon>Tritrichomonadida</taxon>
        <taxon>Tritrichomonadidae</taxon>
        <taxon>Tritrichomonas</taxon>
    </lineage>
</organism>
<evidence type="ECO:0000313" key="2">
    <source>
        <dbReference type="Proteomes" id="UP001470230"/>
    </source>
</evidence>
<protein>
    <submittedName>
        <fullName evidence="1">Uncharacterized protein</fullName>
    </submittedName>
</protein>
<name>A0ABR2HUH9_9EUKA</name>
<evidence type="ECO:0000313" key="1">
    <source>
        <dbReference type="EMBL" id="KAK8852798.1"/>
    </source>
</evidence>
<keyword evidence="2" id="KW-1185">Reference proteome</keyword>
<accession>A0ABR2HUH9</accession>
<proteinExistence type="predicted"/>
<gene>
    <name evidence="1" type="ORF">M9Y10_017788</name>
</gene>
<dbReference type="Proteomes" id="UP001470230">
    <property type="component" value="Unassembled WGS sequence"/>
</dbReference>
<dbReference type="EMBL" id="JAPFFF010000023">
    <property type="protein sequence ID" value="KAK8852798.1"/>
    <property type="molecule type" value="Genomic_DNA"/>
</dbReference>
<reference evidence="1 2" key="1">
    <citation type="submission" date="2024-04" db="EMBL/GenBank/DDBJ databases">
        <title>Tritrichomonas musculus Genome.</title>
        <authorList>
            <person name="Alves-Ferreira E."/>
            <person name="Grigg M."/>
            <person name="Lorenzi H."/>
            <person name="Galac M."/>
        </authorList>
    </citation>
    <scope>NUCLEOTIDE SEQUENCE [LARGE SCALE GENOMIC DNA]</scope>
    <source>
        <strain evidence="1 2">EAF2021</strain>
    </source>
</reference>
<sequence length="95" mass="11134">MSHEEEAMFHGIDFHTSKEITLNDAGPDSIDNVIFYYLVPVDPNNKNKMMYLSKFLAEYTSKIRRLAAEHNINDTKRYIKQTNSNKEGEQYKKCI</sequence>